<evidence type="ECO:0000256" key="13">
    <source>
        <dbReference type="ARBA" id="ARBA00023237"/>
    </source>
</evidence>
<keyword evidence="9" id="KW-0406">Ion transport</keyword>
<keyword evidence="11 14" id="KW-0472">Membrane</keyword>
<keyword evidence="4 14" id="KW-1134">Transmembrane beta strand</keyword>
<evidence type="ECO:0000259" key="18">
    <source>
        <dbReference type="Pfam" id="PF00593"/>
    </source>
</evidence>
<feature type="chain" id="PRO_5011728035" evidence="17">
    <location>
        <begin position="33"/>
        <end position="787"/>
    </location>
</feature>
<dbReference type="Gene3D" id="2.170.130.10">
    <property type="entry name" value="TonB-dependent receptor, plug domain"/>
    <property type="match status" value="1"/>
</dbReference>
<protein>
    <submittedName>
        <fullName evidence="20">Catecholate siderophore receptor</fullName>
    </submittedName>
</protein>
<dbReference type="PANTHER" id="PTHR32552:SF89">
    <property type="entry name" value="CATECHOLATE SIDEROPHORE RECEPTOR FIU"/>
    <property type="match status" value="1"/>
</dbReference>
<dbReference type="InterPro" id="IPR010105">
    <property type="entry name" value="TonB_sidphr_rcpt"/>
</dbReference>
<feature type="domain" description="TonB-dependent receptor plug" evidence="19">
    <location>
        <begin position="75"/>
        <end position="173"/>
    </location>
</feature>
<dbReference type="GO" id="GO:0009279">
    <property type="term" value="C:cell outer membrane"/>
    <property type="evidence" value="ECO:0007669"/>
    <property type="project" value="UniProtKB-SubCell"/>
</dbReference>
<evidence type="ECO:0000256" key="15">
    <source>
        <dbReference type="PROSITE-ProRule" id="PRU10144"/>
    </source>
</evidence>
<evidence type="ECO:0000313" key="21">
    <source>
        <dbReference type="Proteomes" id="UP000198575"/>
    </source>
</evidence>
<dbReference type="Gene3D" id="2.40.170.20">
    <property type="entry name" value="TonB-dependent receptor, beta-barrel domain"/>
    <property type="match status" value="1"/>
</dbReference>
<keyword evidence="8" id="KW-0408">Iron</keyword>
<dbReference type="InterPro" id="IPR039426">
    <property type="entry name" value="TonB-dep_rcpt-like"/>
</dbReference>
<comment type="subcellular location">
    <subcellularLocation>
        <location evidence="1 14">Cell outer membrane</location>
        <topology evidence="1 14">Multi-pass membrane protein</topology>
    </subcellularLocation>
</comment>
<dbReference type="InterPro" id="IPR036942">
    <property type="entry name" value="Beta-barrel_TonB_sf"/>
</dbReference>
<dbReference type="SUPFAM" id="SSF56935">
    <property type="entry name" value="Porins"/>
    <property type="match status" value="1"/>
</dbReference>
<dbReference type="RefSeq" id="WP_092410536.1">
    <property type="nucleotide sequence ID" value="NZ_FOVF01000039.1"/>
</dbReference>
<keyword evidence="12 20" id="KW-0675">Receptor</keyword>
<keyword evidence="7 17" id="KW-0732">Signal</keyword>
<evidence type="ECO:0000256" key="11">
    <source>
        <dbReference type="ARBA" id="ARBA00023136"/>
    </source>
</evidence>
<dbReference type="FunFam" id="2.170.130.10:FF:000001">
    <property type="entry name" value="Catecholate siderophore TonB-dependent receptor"/>
    <property type="match status" value="1"/>
</dbReference>
<organism evidence="20 21">
    <name type="scientific">Dokdonella immobilis</name>
    <dbReference type="NCBI Taxonomy" id="578942"/>
    <lineage>
        <taxon>Bacteria</taxon>
        <taxon>Pseudomonadati</taxon>
        <taxon>Pseudomonadota</taxon>
        <taxon>Gammaproteobacteria</taxon>
        <taxon>Lysobacterales</taxon>
        <taxon>Rhodanobacteraceae</taxon>
        <taxon>Dokdonella</taxon>
    </lineage>
</organism>
<dbReference type="PANTHER" id="PTHR32552">
    <property type="entry name" value="FERRICHROME IRON RECEPTOR-RELATED"/>
    <property type="match status" value="1"/>
</dbReference>
<keyword evidence="6 14" id="KW-0812">Transmembrane</keyword>
<keyword evidence="13 14" id="KW-0998">Cell outer membrane</keyword>
<evidence type="ECO:0000256" key="5">
    <source>
        <dbReference type="ARBA" id="ARBA00022496"/>
    </source>
</evidence>
<evidence type="ECO:0000256" key="14">
    <source>
        <dbReference type="PROSITE-ProRule" id="PRU01360"/>
    </source>
</evidence>
<reference evidence="20 21" key="1">
    <citation type="submission" date="2016-10" db="EMBL/GenBank/DDBJ databases">
        <authorList>
            <person name="de Groot N.N."/>
        </authorList>
    </citation>
    <scope>NUCLEOTIDE SEQUENCE [LARGE SCALE GENOMIC DNA]</scope>
    <source>
        <strain evidence="20 21">CGMCC 1.7659</strain>
    </source>
</reference>
<evidence type="ECO:0000256" key="12">
    <source>
        <dbReference type="ARBA" id="ARBA00023170"/>
    </source>
</evidence>
<dbReference type="OrthoDB" id="9790771at2"/>
<dbReference type="CDD" id="cd01347">
    <property type="entry name" value="ligand_gated_channel"/>
    <property type="match status" value="1"/>
</dbReference>
<dbReference type="InterPro" id="IPR000531">
    <property type="entry name" value="Beta-barrel_TonB"/>
</dbReference>
<evidence type="ECO:0000313" key="20">
    <source>
        <dbReference type="EMBL" id="SFN63034.1"/>
    </source>
</evidence>
<feature type="short sequence motif" description="TonB C-terminal box" evidence="15">
    <location>
        <begin position="770"/>
        <end position="787"/>
    </location>
</feature>
<feature type="domain" description="TonB-dependent receptor-like beta-barrel" evidence="18">
    <location>
        <begin position="271"/>
        <end position="756"/>
    </location>
</feature>
<dbReference type="PROSITE" id="PS52016">
    <property type="entry name" value="TONB_DEPENDENT_REC_3"/>
    <property type="match status" value="1"/>
</dbReference>
<dbReference type="STRING" id="578942.SAMN05216289_13922"/>
<evidence type="ECO:0000256" key="16">
    <source>
        <dbReference type="RuleBase" id="RU003357"/>
    </source>
</evidence>
<dbReference type="NCBIfam" id="TIGR01783">
    <property type="entry name" value="TonB-siderophor"/>
    <property type="match status" value="1"/>
</dbReference>
<dbReference type="InterPro" id="IPR037066">
    <property type="entry name" value="Plug_dom_sf"/>
</dbReference>
<keyword evidence="5" id="KW-0410">Iron transport</keyword>
<keyword evidence="21" id="KW-1185">Reference proteome</keyword>
<proteinExistence type="inferred from homology"/>
<dbReference type="Pfam" id="PF07715">
    <property type="entry name" value="Plug"/>
    <property type="match status" value="1"/>
</dbReference>
<dbReference type="GO" id="GO:0015344">
    <property type="term" value="F:siderophore uptake transmembrane transporter activity"/>
    <property type="evidence" value="ECO:0007669"/>
    <property type="project" value="TreeGrafter"/>
</dbReference>
<dbReference type="InterPro" id="IPR010917">
    <property type="entry name" value="TonB_rcpt_CS"/>
</dbReference>
<evidence type="ECO:0000256" key="10">
    <source>
        <dbReference type="ARBA" id="ARBA00023077"/>
    </source>
</evidence>
<evidence type="ECO:0000256" key="4">
    <source>
        <dbReference type="ARBA" id="ARBA00022452"/>
    </source>
</evidence>
<gene>
    <name evidence="20" type="ORF">SAMN05216289_13922</name>
</gene>
<evidence type="ECO:0000256" key="8">
    <source>
        <dbReference type="ARBA" id="ARBA00023004"/>
    </source>
</evidence>
<keyword evidence="3 14" id="KW-0813">Transport</keyword>
<evidence type="ECO:0000256" key="9">
    <source>
        <dbReference type="ARBA" id="ARBA00023065"/>
    </source>
</evidence>
<evidence type="ECO:0000256" key="7">
    <source>
        <dbReference type="ARBA" id="ARBA00022729"/>
    </source>
</evidence>
<dbReference type="InterPro" id="IPR012910">
    <property type="entry name" value="Plug_dom"/>
</dbReference>
<dbReference type="Pfam" id="PF00593">
    <property type="entry name" value="TonB_dep_Rec_b-barrel"/>
    <property type="match status" value="1"/>
</dbReference>
<evidence type="ECO:0000259" key="19">
    <source>
        <dbReference type="Pfam" id="PF07715"/>
    </source>
</evidence>
<evidence type="ECO:0000256" key="3">
    <source>
        <dbReference type="ARBA" id="ARBA00022448"/>
    </source>
</evidence>
<evidence type="ECO:0000256" key="2">
    <source>
        <dbReference type="ARBA" id="ARBA00009810"/>
    </source>
</evidence>
<dbReference type="GO" id="GO:0038023">
    <property type="term" value="F:signaling receptor activity"/>
    <property type="evidence" value="ECO:0007669"/>
    <property type="project" value="InterPro"/>
</dbReference>
<feature type="signal peptide" evidence="17">
    <location>
        <begin position="1"/>
        <end position="32"/>
    </location>
</feature>
<accession>A0A1I5AKN3</accession>
<sequence>MSIRACVTTTRSRPRILAATALGTVFASSAAAALADAVPPETPDIGQGSARELDSVEVKGYAVSEPTSSKFTAPLLDTPRSVSVLPEALIDDIGTTDLVDALRLIPGITFGAGEGGNPQGDRPYLRGFDAQGSIFVDGVRDAGAQSRETFGIEQIEVVKGPDSIYSGRSNGGGSINLVTKAPMARSFTDVEVGIGNAGYRRATLDSNATLGDNAALRINVLGHDAGVAGRDAVDSRRFGFAPSLTLGLDSPTSATISFYHLDTDETPEAGIPYRYGSNALPAGVRVVRPDNGGDRDNFYGLLDRDFRETDVNIGTVQLRHEFAGGTTLRNTTRYGRSRQDYIVSQPDDNQGNVINGEVWRRVNSRAGNTVSAINQTDLSGTFDTGGVRNVFNLGLELASEKSVRDSYVVPNINAATACGLLDIGAPSYYNCTSLADPDPNDPWVPGTYDAATGTFTPASIERANAPVRTTADTAALYLLDTVHLSDQWQVNVGLRIDRFSTRAPITYCPELPGAVCPRGYSGPKITEDHRSTSTDPSGQVGLVWKPVEQGSVYLSYATSATPPGSFVGEGRESNPVSITDLDAEKTRNLELGLKWNLFGERVAVTADLFQTEKTNARQLDADGSYQNIGKSRVRGVELSASGKLTEIWSVFAGYAHMQGRLVDNGFVNGEADPTNGTRLANTPENSFSVWSSVELDPRWTLAGGAFFVDDVVGSFRVNPSDGMLTEYGVPAYWRFDAMARWQATERLALRLNVQNLADKTYYTKAYPVHYATPAPGRTVQLTANFRF</sequence>
<evidence type="ECO:0000256" key="17">
    <source>
        <dbReference type="SAM" id="SignalP"/>
    </source>
</evidence>
<name>A0A1I5AKN3_9GAMM</name>
<dbReference type="Proteomes" id="UP000198575">
    <property type="component" value="Unassembled WGS sequence"/>
</dbReference>
<dbReference type="GO" id="GO:0015891">
    <property type="term" value="P:siderophore transport"/>
    <property type="evidence" value="ECO:0007669"/>
    <property type="project" value="InterPro"/>
</dbReference>
<dbReference type="EMBL" id="FOVF01000039">
    <property type="protein sequence ID" value="SFN63034.1"/>
    <property type="molecule type" value="Genomic_DNA"/>
</dbReference>
<evidence type="ECO:0000256" key="1">
    <source>
        <dbReference type="ARBA" id="ARBA00004571"/>
    </source>
</evidence>
<dbReference type="AlphaFoldDB" id="A0A1I5AKN3"/>
<dbReference type="PROSITE" id="PS01156">
    <property type="entry name" value="TONB_DEPENDENT_REC_2"/>
    <property type="match status" value="1"/>
</dbReference>
<comment type="similarity">
    <text evidence="2 14 16">Belongs to the TonB-dependent receptor family.</text>
</comment>
<keyword evidence="10 16" id="KW-0798">TonB box</keyword>
<evidence type="ECO:0000256" key="6">
    <source>
        <dbReference type="ARBA" id="ARBA00022692"/>
    </source>
</evidence>